<organism evidence="1 2">
    <name type="scientific">Petrolisthes manimaculis</name>
    <dbReference type="NCBI Taxonomy" id="1843537"/>
    <lineage>
        <taxon>Eukaryota</taxon>
        <taxon>Metazoa</taxon>
        <taxon>Ecdysozoa</taxon>
        <taxon>Arthropoda</taxon>
        <taxon>Crustacea</taxon>
        <taxon>Multicrustacea</taxon>
        <taxon>Malacostraca</taxon>
        <taxon>Eumalacostraca</taxon>
        <taxon>Eucarida</taxon>
        <taxon>Decapoda</taxon>
        <taxon>Pleocyemata</taxon>
        <taxon>Anomura</taxon>
        <taxon>Galatheoidea</taxon>
        <taxon>Porcellanidae</taxon>
        <taxon>Petrolisthes</taxon>
    </lineage>
</organism>
<protein>
    <submittedName>
        <fullName evidence="1">Uncharacterized protein</fullName>
    </submittedName>
</protein>
<proteinExistence type="predicted"/>
<dbReference type="Proteomes" id="UP001292094">
    <property type="component" value="Unassembled WGS sequence"/>
</dbReference>
<comment type="caution">
    <text evidence="1">The sequence shown here is derived from an EMBL/GenBank/DDBJ whole genome shotgun (WGS) entry which is preliminary data.</text>
</comment>
<dbReference type="AlphaFoldDB" id="A0AAE1QGL9"/>
<accession>A0AAE1QGL9</accession>
<name>A0AAE1QGL9_9EUCA</name>
<keyword evidence="2" id="KW-1185">Reference proteome</keyword>
<evidence type="ECO:0000313" key="2">
    <source>
        <dbReference type="Proteomes" id="UP001292094"/>
    </source>
</evidence>
<reference evidence="1" key="1">
    <citation type="submission" date="2023-11" db="EMBL/GenBank/DDBJ databases">
        <title>Genome assemblies of two species of porcelain crab, Petrolisthes cinctipes and Petrolisthes manimaculis (Anomura: Porcellanidae).</title>
        <authorList>
            <person name="Angst P."/>
        </authorList>
    </citation>
    <scope>NUCLEOTIDE SEQUENCE</scope>
    <source>
        <strain evidence="1">PB745_02</strain>
        <tissue evidence="1">Gill</tissue>
    </source>
</reference>
<gene>
    <name evidence="1" type="ORF">Pmani_004563</name>
</gene>
<evidence type="ECO:0000313" key="1">
    <source>
        <dbReference type="EMBL" id="KAK4324822.1"/>
    </source>
</evidence>
<dbReference type="EMBL" id="JAWZYT010000320">
    <property type="protein sequence ID" value="KAK4324822.1"/>
    <property type="molecule type" value="Genomic_DNA"/>
</dbReference>
<sequence>MVLTVPTGAVVVEAGSAVCDDHEAEAGEAERRIGTQVGVSGAGGPGVEIEVGAGADIVWVGVGTELGAGVVVMFEVRGCIGVEGVVEGIVGAGSDIGVESGIEVEVGDSLDVGAGVGEVVWVRNRVWG</sequence>